<comment type="caution">
    <text evidence="2">The sequence shown here is derived from an EMBL/GenBank/DDBJ whole genome shotgun (WGS) entry which is preliminary data.</text>
</comment>
<feature type="transmembrane region" description="Helical" evidence="1">
    <location>
        <begin position="57"/>
        <end position="79"/>
    </location>
</feature>
<protein>
    <recommendedName>
        <fullName evidence="4">ABC-2 type transport system permease protein</fullName>
    </recommendedName>
</protein>
<keyword evidence="1" id="KW-1133">Transmembrane helix</keyword>
<proteinExistence type="predicted"/>
<evidence type="ECO:0000313" key="3">
    <source>
        <dbReference type="Proteomes" id="UP001172708"/>
    </source>
</evidence>
<feature type="transmembrane region" description="Helical" evidence="1">
    <location>
        <begin position="384"/>
        <end position="406"/>
    </location>
</feature>
<sequence length="527" mass="54735">MVAAVLGLKARVVRHQLRREWWRALLLVGGAVWSLSLIPATFWVQRYLSTETSDVRATLLVGFAAVCVAGWVVVPLLVTGLEDTLDPGRFASLGVEARRLMPGLTIAAVLTLPTMFFVAVFLILARSWRYEGWAAVTVASVGGLLTVALMVVAARVAVAWSGRLLSSRRARLSALGGLAVAAALFAPAAWLTFRDGIDAALAYEIPVVLEWLGRTPVGAGMAAPGSLALGDVAGAVWRLALLAATVAIVHRAWQANVAYTLVHPTFRGAGTRRRGDAILDARQGSREHGIVAAVRARSLIYWRTDPRYLVGAIGVVAVPLVFFGLALPVLGLDQRWGFAAPVMLAASIGWGRHNDVAYDSTALHLDIVAGRVGRAVMTGRTQAVLVWAVPLVAAGALAVLAWSGLWEAAPGVVGACVGALGVTLGISAVTSVLLPYRAPEPGQNPFGAEVGAVGASLVAQLVSGAAMAAALPIVTVAFVLSLTVDARWGWLALVAGVGLGVAGAVAGVRAAGSLYDRRAGRLLAAVS</sequence>
<feature type="transmembrane region" description="Helical" evidence="1">
    <location>
        <begin position="136"/>
        <end position="160"/>
    </location>
</feature>
<keyword evidence="1" id="KW-0812">Transmembrane</keyword>
<feature type="transmembrane region" description="Helical" evidence="1">
    <location>
        <begin position="100"/>
        <end position="124"/>
    </location>
</feature>
<feature type="transmembrane region" description="Helical" evidence="1">
    <location>
        <begin position="488"/>
        <end position="508"/>
    </location>
</feature>
<feature type="transmembrane region" description="Helical" evidence="1">
    <location>
        <begin position="412"/>
        <end position="436"/>
    </location>
</feature>
<keyword evidence="1" id="KW-0472">Membrane</keyword>
<organism evidence="2 3">
    <name type="scientific">Demequina muriae</name>
    <dbReference type="NCBI Taxonomy" id="3051664"/>
    <lineage>
        <taxon>Bacteria</taxon>
        <taxon>Bacillati</taxon>
        <taxon>Actinomycetota</taxon>
        <taxon>Actinomycetes</taxon>
        <taxon>Micrococcales</taxon>
        <taxon>Demequinaceae</taxon>
        <taxon>Demequina</taxon>
    </lineage>
</organism>
<feature type="transmembrane region" description="Helical" evidence="1">
    <location>
        <begin position="21"/>
        <end position="45"/>
    </location>
</feature>
<dbReference type="EMBL" id="JAUHQA010000001">
    <property type="protein sequence ID" value="MDN4479857.1"/>
    <property type="molecule type" value="Genomic_DNA"/>
</dbReference>
<feature type="transmembrane region" description="Helical" evidence="1">
    <location>
        <begin position="308"/>
        <end position="330"/>
    </location>
</feature>
<dbReference type="RefSeq" id="WP_301141086.1">
    <property type="nucleotide sequence ID" value="NZ_JAUHQA010000001.1"/>
</dbReference>
<keyword evidence="3" id="KW-1185">Reference proteome</keyword>
<gene>
    <name evidence="2" type="ORF">QQX02_02830</name>
</gene>
<feature type="transmembrane region" description="Helical" evidence="1">
    <location>
        <begin position="457"/>
        <end position="482"/>
    </location>
</feature>
<accession>A0ABT8GEJ6</accession>
<evidence type="ECO:0000313" key="2">
    <source>
        <dbReference type="EMBL" id="MDN4479857.1"/>
    </source>
</evidence>
<evidence type="ECO:0000256" key="1">
    <source>
        <dbReference type="SAM" id="Phobius"/>
    </source>
</evidence>
<name>A0ABT8GEJ6_9MICO</name>
<reference evidence="2" key="1">
    <citation type="submission" date="2023-06" db="EMBL/GenBank/DDBJ databases">
        <title>Egi l300058.</title>
        <authorList>
            <person name="Gao L."/>
            <person name="Fang B.-Z."/>
            <person name="Li W.-J."/>
        </authorList>
    </citation>
    <scope>NUCLEOTIDE SEQUENCE</scope>
    <source>
        <strain evidence="2">EGI L300058</strain>
    </source>
</reference>
<dbReference type="Proteomes" id="UP001172708">
    <property type="component" value="Unassembled WGS sequence"/>
</dbReference>
<evidence type="ECO:0008006" key="4">
    <source>
        <dbReference type="Google" id="ProtNLM"/>
    </source>
</evidence>
<feature type="transmembrane region" description="Helical" evidence="1">
    <location>
        <begin position="172"/>
        <end position="193"/>
    </location>
</feature>